<feature type="transmembrane region" description="Helical" evidence="1">
    <location>
        <begin position="343"/>
        <end position="364"/>
    </location>
</feature>
<evidence type="ECO:0000313" key="3">
    <source>
        <dbReference type="Proteomes" id="UP000526501"/>
    </source>
</evidence>
<keyword evidence="1" id="KW-0472">Membrane</keyword>
<keyword evidence="1" id="KW-1133">Transmembrane helix</keyword>
<sequence>MTFGSKSANTETLVPTGSSPITGIGLAWAITGLIHLLTFQWTLPTSWSGAVFCFSTILLLFKPSSFRHLTIFLASVAILLGLNYENASNHLVLEFWISASSLLSISYHFLIFDRTKRRELSILSIAAFARLQYLLIFFFAVLSKLNSDFFDPDWSCASLFAKQTIEFLKLDTISFGLLDPSRESIRISAIYLTLTCEIAIPCLLIAKKTRRLGIYVALAFHFAMGFIPILGISSFSSLSFTLLLFFFPRSALSLLDSNISSIVAPFRRRRATKAACSLIVLLTLSLAIYLHQSYFHPAVTPIAKWLWLSLSLPLLWLAFRALRATHPNRQDQEPAKDHFLPQPRTLASLNLPVVILGLLPYLGLQTQGSFTMFSNLRILGAQPNLFLANGPLLESNLELIEVLSSNHPEFESYPNSNKLITSHEFRRKAPRYNGDFHILCEYQGEIILIGRFEGQLTPHPLLLPLSPAVTRWIRFRDVSTNEHCECAW</sequence>
<feature type="transmembrane region" description="Helical" evidence="1">
    <location>
        <begin position="21"/>
        <end position="39"/>
    </location>
</feature>
<name>A0A7X1B6R7_9BACT</name>
<proteinExistence type="predicted"/>
<comment type="caution">
    <text evidence="2">The sequence shown here is derived from an EMBL/GenBank/DDBJ whole genome shotgun (WGS) entry which is preliminary data.</text>
</comment>
<evidence type="ECO:0000313" key="2">
    <source>
        <dbReference type="EMBL" id="MBC2606687.1"/>
    </source>
</evidence>
<dbReference type="AlphaFoldDB" id="A0A7X1B6R7"/>
<feature type="transmembrane region" description="Helical" evidence="1">
    <location>
        <begin position="90"/>
        <end position="110"/>
    </location>
</feature>
<feature type="transmembrane region" description="Helical" evidence="1">
    <location>
        <begin position="122"/>
        <end position="142"/>
    </location>
</feature>
<keyword evidence="3" id="KW-1185">Reference proteome</keyword>
<feature type="transmembrane region" description="Helical" evidence="1">
    <location>
        <begin position="271"/>
        <end position="290"/>
    </location>
</feature>
<feature type="transmembrane region" description="Helical" evidence="1">
    <location>
        <begin position="302"/>
        <end position="322"/>
    </location>
</feature>
<protein>
    <submittedName>
        <fullName evidence="2">HTTM domain-containing protein</fullName>
    </submittedName>
</protein>
<dbReference type="Proteomes" id="UP000526501">
    <property type="component" value="Unassembled WGS sequence"/>
</dbReference>
<feature type="transmembrane region" description="Helical" evidence="1">
    <location>
        <begin position="212"/>
        <end position="232"/>
    </location>
</feature>
<keyword evidence="1" id="KW-0812">Transmembrane</keyword>
<feature type="transmembrane region" description="Helical" evidence="1">
    <location>
        <begin position="45"/>
        <end position="61"/>
    </location>
</feature>
<feature type="transmembrane region" description="Helical" evidence="1">
    <location>
        <begin position="68"/>
        <end position="84"/>
    </location>
</feature>
<feature type="transmembrane region" description="Helical" evidence="1">
    <location>
        <begin position="185"/>
        <end position="205"/>
    </location>
</feature>
<dbReference type="EMBL" id="JACHVC010000012">
    <property type="protein sequence ID" value="MBC2606687.1"/>
    <property type="molecule type" value="Genomic_DNA"/>
</dbReference>
<accession>A0A7X1B6R7</accession>
<gene>
    <name evidence="2" type="ORF">H5P27_11595</name>
</gene>
<evidence type="ECO:0000256" key="1">
    <source>
        <dbReference type="SAM" id="Phobius"/>
    </source>
</evidence>
<organism evidence="2 3">
    <name type="scientific">Pelagicoccus albus</name>
    <dbReference type="NCBI Taxonomy" id="415222"/>
    <lineage>
        <taxon>Bacteria</taxon>
        <taxon>Pseudomonadati</taxon>
        <taxon>Verrucomicrobiota</taxon>
        <taxon>Opitutia</taxon>
        <taxon>Puniceicoccales</taxon>
        <taxon>Pelagicoccaceae</taxon>
        <taxon>Pelagicoccus</taxon>
    </lineage>
</organism>
<dbReference type="RefSeq" id="WP_185660554.1">
    <property type="nucleotide sequence ID" value="NZ_CAWPOO010000012.1"/>
</dbReference>
<reference evidence="2 3" key="1">
    <citation type="submission" date="2020-07" db="EMBL/GenBank/DDBJ databases">
        <authorList>
            <person name="Feng X."/>
        </authorList>
    </citation>
    <scope>NUCLEOTIDE SEQUENCE [LARGE SCALE GENOMIC DNA]</scope>
    <source>
        <strain evidence="2 3">JCM23202</strain>
    </source>
</reference>
<feature type="transmembrane region" description="Helical" evidence="1">
    <location>
        <begin position="238"/>
        <end position="259"/>
    </location>
</feature>